<keyword evidence="1" id="KW-1133">Transmembrane helix</keyword>
<dbReference type="AlphaFoldDB" id="A0A931D6Z5"/>
<organism evidence="2 3">
    <name type="scientific">Zhihengliuella flava</name>
    <dbReference type="NCBI Taxonomy" id="1285193"/>
    <lineage>
        <taxon>Bacteria</taxon>
        <taxon>Bacillati</taxon>
        <taxon>Actinomycetota</taxon>
        <taxon>Actinomycetes</taxon>
        <taxon>Micrococcales</taxon>
        <taxon>Micrococcaceae</taxon>
        <taxon>Zhihengliuella</taxon>
    </lineage>
</organism>
<keyword evidence="1" id="KW-0472">Membrane</keyword>
<dbReference type="Proteomes" id="UP000625033">
    <property type="component" value="Unassembled WGS sequence"/>
</dbReference>
<gene>
    <name evidence="2" type="ORF">IW252_000029</name>
</gene>
<evidence type="ECO:0000313" key="3">
    <source>
        <dbReference type="Proteomes" id="UP000625033"/>
    </source>
</evidence>
<feature type="transmembrane region" description="Helical" evidence="1">
    <location>
        <begin position="7"/>
        <end position="29"/>
    </location>
</feature>
<keyword evidence="1" id="KW-0812">Transmembrane</keyword>
<reference evidence="2" key="1">
    <citation type="submission" date="2020-11" db="EMBL/GenBank/DDBJ databases">
        <title>Sequencing the genomes of 1000 actinobacteria strains.</title>
        <authorList>
            <person name="Klenk H.-P."/>
        </authorList>
    </citation>
    <scope>NUCLEOTIDE SEQUENCE</scope>
    <source>
        <strain evidence="2">DSM 26152</strain>
    </source>
</reference>
<protein>
    <submittedName>
        <fullName evidence="2">Uncharacterized protein</fullName>
    </submittedName>
</protein>
<proteinExistence type="predicted"/>
<keyword evidence="3" id="KW-1185">Reference proteome</keyword>
<sequence>MPEWIIVALIVYGVVATYILLGGFLFYWLSEVYDDTRTGGARAILLAPFWPLFLLFLLYQLRHLPRWIADLIETADLRRKP</sequence>
<feature type="transmembrane region" description="Helical" evidence="1">
    <location>
        <begin position="41"/>
        <end position="59"/>
    </location>
</feature>
<accession>A0A931D6Z5</accession>
<dbReference type="EMBL" id="JADOTZ010000001">
    <property type="protein sequence ID" value="MBG6083262.1"/>
    <property type="molecule type" value="Genomic_DNA"/>
</dbReference>
<comment type="caution">
    <text evidence="2">The sequence shown here is derived from an EMBL/GenBank/DDBJ whole genome shotgun (WGS) entry which is preliminary data.</text>
</comment>
<evidence type="ECO:0000313" key="2">
    <source>
        <dbReference type="EMBL" id="MBG6083262.1"/>
    </source>
</evidence>
<dbReference type="RefSeq" id="WP_196834721.1">
    <property type="nucleotide sequence ID" value="NZ_JADOTZ010000001.1"/>
</dbReference>
<name>A0A931D6Z5_9MICC</name>
<evidence type="ECO:0000256" key="1">
    <source>
        <dbReference type="SAM" id="Phobius"/>
    </source>
</evidence>